<dbReference type="SMART" id="SM00829">
    <property type="entry name" value="PKS_ER"/>
    <property type="match status" value="1"/>
</dbReference>
<dbReference type="Proteomes" id="UP000250043">
    <property type="component" value="Unassembled WGS sequence"/>
</dbReference>
<dbReference type="InterPro" id="IPR011032">
    <property type="entry name" value="GroES-like_sf"/>
</dbReference>
<dbReference type="SUPFAM" id="SSF51735">
    <property type="entry name" value="NAD(P)-binding Rossmann-fold domains"/>
    <property type="match status" value="1"/>
</dbReference>
<reference evidence="2 3" key="1">
    <citation type="submission" date="2016-07" db="EMBL/GenBank/DDBJ databases">
        <title>Draft genome of the white-rot fungus Obba rivulosa 3A-2.</title>
        <authorList>
            <consortium name="DOE Joint Genome Institute"/>
            <person name="Miettinen O."/>
            <person name="Riley R."/>
            <person name="Acob R."/>
            <person name="Barry K."/>
            <person name="Cullen D."/>
            <person name="De Vries R."/>
            <person name="Hainaut M."/>
            <person name="Hatakka A."/>
            <person name="Henrissat B."/>
            <person name="Hilden K."/>
            <person name="Kuo R."/>
            <person name="Labutti K."/>
            <person name="Lipzen A."/>
            <person name="Makela M.R."/>
            <person name="Sandor L."/>
            <person name="Spatafora J.W."/>
            <person name="Grigoriev I.V."/>
            <person name="Hibbett D.S."/>
        </authorList>
    </citation>
    <scope>NUCLEOTIDE SEQUENCE [LARGE SCALE GENOMIC DNA]</scope>
    <source>
        <strain evidence="2 3">3A-2</strain>
    </source>
</reference>
<evidence type="ECO:0000259" key="1">
    <source>
        <dbReference type="SMART" id="SM00829"/>
    </source>
</evidence>
<protein>
    <submittedName>
        <fullName evidence="2">GroES-like protein</fullName>
    </submittedName>
</protein>
<dbReference type="InterPro" id="IPR047122">
    <property type="entry name" value="Trans-enoyl_RdTase-like"/>
</dbReference>
<dbReference type="Gene3D" id="3.40.50.720">
    <property type="entry name" value="NAD(P)-binding Rossmann-like Domain"/>
    <property type="match status" value="1"/>
</dbReference>
<feature type="domain" description="Enoyl reductase (ER)" evidence="1">
    <location>
        <begin position="17"/>
        <end position="332"/>
    </location>
</feature>
<sequence length="333" mass="34740">MPAQQKVLLLPKKQGDGGIGTVQIPKPGPGQLLVKVKATALNHMVWKIQAYGIVIQKFPAILGFDAAGTVEEVGKGVSDFALGDKQYALANADITAKIPGNITVDQVATVPLGLATATPALFDGGSAGLSPPWEEDGRDKYIGKAFVVFSSASSVGQYAIQLAKLSGFSPIIATASLKNSSLLKSLGITHVLNRKSSSDALTSEVSKIATGTPVEVIYDAVSLPTMLDPALDILTPGGTLVLVKPDPVDEAKKAATQGKRAVGVFGDVNAPDRKRTGQRLYAKLPALLESGAIKPNRVELLPDGLASIPGSLKRMQKGEASAFKFVARPQETP</sequence>
<dbReference type="Gene3D" id="3.90.180.10">
    <property type="entry name" value="Medium-chain alcohol dehydrogenases, catalytic domain"/>
    <property type="match status" value="2"/>
</dbReference>
<keyword evidence="3" id="KW-1185">Reference proteome</keyword>
<dbReference type="EMBL" id="KV722421">
    <property type="protein sequence ID" value="OCH89700.1"/>
    <property type="molecule type" value="Genomic_DNA"/>
</dbReference>
<dbReference type="AlphaFoldDB" id="A0A8E2B1W0"/>
<dbReference type="InterPro" id="IPR013154">
    <property type="entry name" value="ADH-like_N"/>
</dbReference>
<dbReference type="InterPro" id="IPR036291">
    <property type="entry name" value="NAD(P)-bd_dom_sf"/>
</dbReference>
<accession>A0A8E2B1W0</accession>
<dbReference type="Pfam" id="PF08240">
    <property type="entry name" value="ADH_N"/>
    <property type="match status" value="1"/>
</dbReference>
<dbReference type="CDD" id="cd08249">
    <property type="entry name" value="enoyl_reductase_like"/>
    <property type="match status" value="1"/>
</dbReference>
<dbReference type="Pfam" id="PF00107">
    <property type="entry name" value="ADH_zinc_N"/>
    <property type="match status" value="1"/>
</dbReference>
<dbReference type="OrthoDB" id="3233595at2759"/>
<gene>
    <name evidence="2" type="ORF">OBBRIDRAFT_813082</name>
</gene>
<dbReference type="PANTHER" id="PTHR45348:SF2">
    <property type="entry name" value="ZINC-TYPE ALCOHOL DEHYDROGENASE-LIKE PROTEIN C2E1P3.01"/>
    <property type="match status" value="1"/>
</dbReference>
<organism evidence="2 3">
    <name type="scientific">Obba rivulosa</name>
    <dbReference type="NCBI Taxonomy" id="1052685"/>
    <lineage>
        <taxon>Eukaryota</taxon>
        <taxon>Fungi</taxon>
        <taxon>Dikarya</taxon>
        <taxon>Basidiomycota</taxon>
        <taxon>Agaricomycotina</taxon>
        <taxon>Agaricomycetes</taxon>
        <taxon>Polyporales</taxon>
        <taxon>Gelatoporiaceae</taxon>
        <taxon>Obba</taxon>
    </lineage>
</organism>
<dbReference type="GO" id="GO:0016651">
    <property type="term" value="F:oxidoreductase activity, acting on NAD(P)H"/>
    <property type="evidence" value="ECO:0007669"/>
    <property type="project" value="InterPro"/>
</dbReference>
<evidence type="ECO:0000313" key="3">
    <source>
        <dbReference type="Proteomes" id="UP000250043"/>
    </source>
</evidence>
<proteinExistence type="predicted"/>
<name>A0A8E2B1W0_9APHY</name>
<dbReference type="InterPro" id="IPR020843">
    <property type="entry name" value="ER"/>
</dbReference>
<dbReference type="InterPro" id="IPR013149">
    <property type="entry name" value="ADH-like_C"/>
</dbReference>
<evidence type="ECO:0000313" key="2">
    <source>
        <dbReference type="EMBL" id="OCH89700.1"/>
    </source>
</evidence>
<dbReference type="SUPFAM" id="SSF50129">
    <property type="entry name" value="GroES-like"/>
    <property type="match status" value="1"/>
</dbReference>
<dbReference type="PANTHER" id="PTHR45348">
    <property type="entry name" value="HYPOTHETICAL OXIDOREDUCTASE (EUROFUNG)"/>
    <property type="match status" value="1"/>
</dbReference>